<reference evidence="1" key="2">
    <citation type="submission" date="2020-06" db="EMBL/GenBank/DDBJ databases">
        <title>Helianthus annuus Genome sequencing and assembly Release 2.</title>
        <authorList>
            <person name="Gouzy J."/>
            <person name="Langlade N."/>
            <person name="Munos S."/>
        </authorList>
    </citation>
    <scope>NUCLEOTIDE SEQUENCE</scope>
    <source>
        <tissue evidence="1">Leaves</tissue>
    </source>
</reference>
<evidence type="ECO:0000313" key="2">
    <source>
        <dbReference type="Proteomes" id="UP000215914"/>
    </source>
</evidence>
<dbReference type="Gramene" id="mRNA:HanXRQr2_Chr14g0658251">
    <property type="protein sequence ID" value="mRNA:HanXRQr2_Chr14g0658251"/>
    <property type="gene ID" value="HanXRQr2_Chr14g0658251"/>
</dbReference>
<dbReference type="Proteomes" id="UP000215914">
    <property type="component" value="Unassembled WGS sequence"/>
</dbReference>
<sequence>MGSTPHWTWQVFGPHATFNFSTAAESSVLWQSVTNKGNDLEQCMSQVSFKSTYLIYN</sequence>
<comment type="caution">
    <text evidence="1">The sequence shown here is derived from an EMBL/GenBank/DDBJ whole genome shotgun (WGS) entry which is preliminary data.</text>
</comment>
<evidence type="ECO:0000313" key="1">
    <source>
        <dbReference type="EMBL" id="KAF5770331.1"/>
    </source>
</evidence>
<dbReference type="EMBL" id="MNCJ02000329">
    <property type="protein sequence ID" value="KAF5770331.1"/>
    <property type="molecule type" value="Genomic_DNA"/>
</dbReference>
<keyword evidence="2" id="KW-1185">Reference proteome</keyword>
<organism evidence="1 2">
    <name type="scientific">Helianthus annuus</name>
    <name type="common">Common sunflower</name>
    <dbReference type="NCBI Taxonomy" id="4232"/>
    <lineage>
        <taxon>Eukaryota</taxon>
        <taxon>Viridiplantae</taxon>
        <taxon>Streptophyta</taxon>
        <taxon>Embryophyta</taxon>
        <taxon>Tracheophyta</taxon>
        <taxon>Spermatophyta</taxon>
        <taxon>Magnoliopsida</taxon>
        <taxon>eudicotyledons</taxon>
        <taxon>Gunneridae</taxon>
        <taxon>Pentapetalae</taxon>
        <taxon>asterids</taxon>
        <taxon>campanulids</taxon>
        <taxon>Asterales</taxon>
        <taxon>Asteraceae</taxon>
        <taxon>Asteroideae</taxon>
        <taxon>Heliantheae alliance</taxon>
        <taxon>Heliantheae</taxon>
        <taxon>Helianthus</taxon>
    </lineage>
</organism>
<gene>
    <name evidence="1" type="ORF">HanXRQr2_Chr14g0658251</name>
</gene>
<name>A0A9K3ED52_HELAN</name>
<accession>A0A9K3ED52</accession>
<reference evidence="1" key="1">
    <citation type="journal article" date="2017" name="Nature">
        <title>The sunflower genome provides insights into oil metabolism, flowering and Asterid evolution.</title>
        <authorList>
            <person name="Badouin H."/>
            <person name="Gouzy J."/>
            <person name="Grassa C.J."/>
            <person name="Murat F."/>
            <person name="Staton S.E."/>
            <person name="Cottret L."/>
            <person name="Lelandais-Briere C."/>
            <person name="Owens G.L."/>
            <person name="Carrere S."/>
            <person name="Mayjonade B."/>
            <person name="Legrand L."/>
            <person name="Gill N."/>
            <person name="Kane N.C."/>
            <person name="Bowers J.E."/>
            <person name="Hubner S."/>
            <person name="Bellec A."/>
            <person name="Berard A."/>
            <person name="Berges H."/>
            <person name="Blanchet N."/>
            <person name="Boniface M.C."/>
            <person name="Brunel D."/>
            <person name="Catrice O."/>
            <person name="Chaidir N."/>
            <person name="Claudel C."/>
            <person name="Donnadieu C."/>
            <person name="Faraut T."/>
            <person name="Fievet G."/>
            <person name="Helmstetter N."/>
            <person name="King M."/>
            <person name="Knapp S.J."/>
            <person name="Lai Z."/>
            <person name="Le Paslier M.C."/>
            <person name="Lippi Y."/>
            <person name="Lorenzon L."/>
            <person name="Mandel J.R."/>
            <person name="Marage G."/>
            <person name="Marchand G."/>
            <person name="Marquand E."/>
            <person name="Bret-Mestries E."/>
            <person name="Morien E."/>
            <person name="Nambeesan S."/>
            <person name="Nguyen T."/>
            <person name="Pegot-Espagnet P."/>
            <person name="Pouilly N."/>
            <person name="Raftis F."/>
            <person name="Sallet E."/>
            <person name="Schiex T."/>
            <person name="Thomas J."/>
            <person name="Vandecasteele C."/>
            <person name="Vares D."/>
            <person name="Vear F."/>
            <person name="Vautrin S."/>
            <person name="Crespi M."/>
            <person name="Mangin B."/>
            <person name="Burke J.M."/>
            <person name="Salse J."/>
            <person name="Munos S."/>
            <person name="Vincourt P."/>
            <person name="Rieseberg L.H."/>
            <person name="Langlade N.B."/>
        </authorList>
    </citation>
    <scope>NUCLEOTIDE SEQUENCE</scope>
    <source>
        <tissue evidence="1">Leaves</tissue>
    </source>
</reference>
<proteinExistence type="predicted"/>
<dbReference type="AlphaFoldDB" id="A0A9K3ED52"/>
<protein>
    <submittedName>
        <fullName evidence="1">Uncharacterized protein</fullName>
    </submittedName>
</protein>